<keyword evidence="1" id="KW-1133">Transmembrane helix</keyword>
<protein>
    <submittedName>
        <fullName evidence="2">Uncharacterized protein</fullName>
    </submittedName>
</protein>
<dbReference type="EMBL" id="WUUS01000001">
    <property type="protein sequence ID" value="MXR40178.1"/>
    <property type="molecule type" value="Genomic_DNA"/>
</dbReference>
<comment type="caution">
    <text evidence="2">The sequence shown here is derived from an EMBL/GenBank/DDBJ whole genome shotgun (WGS) entry which is preliminary data.</text>
</comment>
<dbReference type="Proteomes" id="UP000437065">
    <property type="component" value="Unassembled WGS sequence"/>
</dbReference>
<keyword evidence="1" id="KW-0472">Membrane</keyword>
<keyword evidence="1" id="KW-0812">Transmembrane</keyword>
<dbReference type="AlphaFoldDB" id="A0A6B0SMR8"/>
<keyword evidence="3" id="KW-1185">Reference proteome</keyword>
<name>A0A6B0SMR8_9EURY</name>
<evidence type="ECO:0000313" key="2">
    <source>
        <dbReference type="EMBL" id="MXR40178.1"/>
    </source>
</evidence>
<evidence type="ECO:0000256" key="1">
    <source>
        <dbReference type="SAM" id="Phobius"/>
    </source>
</evidence>
<gene>
    <name evidence="2" type="ORF">GRX01_02240</name>
</gene>
<feature type="transmembrane region" description="Helical" evidence="1">
    <location>
        <begin position="13"/>
        <end position="31"/>
    </location>
</feature>
<evidence type="ECO:0000313" key="3">
    <source>
        <dbReference type="Proteomes" id="UP000437065"/>
    </source>
</evidence>
<proteinExistence type="predicted"/>
<reference evidence="2 3" key="1">
    <citation type="submission" date="2019-12" db="EMBL/GenBank/DDBJ databases">
        <title>Isolation and characterization of three novel carbon monoxide-oxidizing members of Halobacteria from salione crusts and soils.</title>
        <authorList>
            <person name="Myers M.R."/>
            <person name="King G.M."/>
        </authorList>
    </citation>
    <scope>NUCLEOTIDE SEQUENCE [LARGE SCALE GENOMIC DNA]</scope>
    <source>
        <strain evidence="2 3">WSA2</strain>
    </source>
</reference>
<organism evidence="2 3">
    <name type="scientific">Halobaculum saliterrae</name>
    <dbReference type="NCBI Taxonomy" id="2073113"/>
    <lineage>
        <taxon>Archaea</taxon>
        <taxon>Methanobacteriati</taxon>
        <taxon>Methanobacteriota</taxon>
        <taxon>Stenosarchaea group</taxon>
        <taxon>Halobacteria</taxon>
        <taxon>Halobacteriales</taxon>
        <taxon>Haloferacaceae</taxon>
        <taxon>Halobaculum</taxon>
    </lineage>
</organism>
<feature type="transmembrane region" description="Helical" evidence="1">
    <location>
        <begin position="38"/>
        <end position="59"/>
    </location>
</feature>
<sequence length="70" mass="7156">MADPDLVAHLVDLKYLLVALVVATVAAEAAATGYDGNWAAVPIAAAIAVLPVALVYFVFESPSRVDDAGS</sequence>
<dbReference type="RefSeq" id="WP_159662944.1">
    <property type="nucleotide sequence ID" value="NZ_WUUS01000001.1"/>
</dbReference>
<accession>A0A6B0SMR8</accession>